<comment type="caution">
    <text evidence="9">The sequence shown here is derived from an EMBL/GenBank/DDBJ whole genome shotgun (WGS) entry which is preliminary data.</text>
</comment>
<feature type="transmembrane region" description="Helical" evidence="7">
    <location>
        <begin position="503"/>
        <end position="526"/>
    </location>
</feature>
<keyword evidence="10" id="KW-1185">Reference proteome</keyword>
<feature type="transmembrane region" description="Helical" evidence="7">
    <location>
        <begin position="601"/>
        <end position="620"/>
    </location>
</feature>
<proteinExistence type="inferred from homology"/>
<dbReference type="PRINTS" id="PR00171">
    <property type="entry name" value="SUGRTRNSPORT"/>
</dbReference>
<feature type="transmembrane region" description="Helical" evidence="7">
    <location>
        <begin position="413"/>
        <end position="435"/>
    </location>
</feature>
<dbReference type="VEuPathDB" id="FungiDB:CLCR_02281"/>
<evidence type="ECO:0000313" key="9">
    <source>
        <dbReference type="EMBL" id="OCT47083.1"/>
    </source>
</evidence>
<dbReference type="GO" id="GO:0022857">
    <property type="term" value="F:transmembrane transporter activity"/>
    <property type="evidence" value="ECO:0007669"/>
    <property type="project" value="InterPro"/>
</dbReference>
<evidence type="ECO:0000256" key="3">
    <source>
        <dbReference type="ARBA" id="ARBA00022448"/>
    </source>
</evidence>
<dbReference type="OrthoDB" id="4525599at2759"/>
<dbReference type="Proteomes" id="UP000094526">
    <property type="component" value="Unassembled WGS sequence"/>
</dbReference>
<dbReference type="FunFam" id="1.20.1250.20:FF:000474">
    <property type="entry name" value="Sugar transporter, putative"/>
    <property type="match status" value="1"/>
</dbReference>
<feature type="transmembrane region" description="Helical" evidence="7">
    <location>
        <begin position="296"/>
        <end position="314"/>
    </location>
</feature>
<dbReference type="InterPro" id="IPR036259">
    <property type="entry name" value="MFS_trans_sf"/>
</dbReference>
<feature type="transmembrane region" description="Helical" evidence="7">
    <location>
        <begin position="174"/>
        <end position="196"/>
    </location>
</feature>
<evidence type="ECO:0000256" key="6">
    <source>
        <dbReference type="ARBA" id="ARBA00023136"/>
    </source>
</evidence>
<dbReference type="PROSITE" id="PS50850">
    <property type="entry name" value="MFS"/>
    <property type="match status" value="1"/>
</dbReference>
<dbReference type="InterPro" id="IPR050814">
    <property type="entry name" value="Myo-inositol_Transporter"/>
</dbReference>
<comment type="similarity">
    <text evidence="2">Belongs to the major facilitator superfamily. Sugar transporter (TC 2.A.1.1) family.</text>
</comment>
<evidence type="ECO:0000256" key="4">
    <source>
        <dbReference type="ARBA" id="ARBA00022692"/>
    </source>
</evidence>
<feature type="transmembrane region" description="Helical" evidence="7">
    <location>
        <begin position="267"/>
        <end position="290"/>
    </location>
</feature>
<keyword evidence="5 7" id="KW-1133">Transmembrane helix</keyword>
<feature type="transmembrane region" description="Helical" evidence="7">
    <location>
        <begin position="474"/>
        <end position="496"/>
    </location>
</feature>
<dbReference type="GO" id="GO:0015798">
    <property type="term" value="P:myo-inositol transport"/>
    <property type="evidence" value="ECO:0007669"/>
    <property type="project" value="UniProtKB-ARBA"/>
</dbReference>
<dbReference type="InterPro" id="IPR020846">
    <property type="entry name" value="MFS_dom"/>
</dbReference>
<dbReference type="PROSITE" id="PS00217">
    <property type="entry name" value="SUGAR_TRANSPORT_2"/>
    <property type="match status" value="1"/>
</dbReference>
<dbReference type="GO" id="GO:0016020">
    <property type="term" value="C:membrane"/>
    <property type="evidence" value="ECO:0007669"/>
    <property type="project" value="UniProtKB-SubCell"/>
</dbReference>
<feature type="transmembrane region" description="Helical" evidence="7">
    <location>
        <begin position="232"/>
        <end position="255"/>
    </location>
</feature>
<dbReference type="PANTHER" id="PTHR48020:SF40">
    <property type="entry name" value="MAJOR FACILITATOR SUPERFAMILY (MFS) PROFILE DOMAIN-CONTAINING PROTEIN"/>
    <property type="match status" value="1"/>
</dbReference>
<dbReference type="eggNOG" id="KOG0254">
    <property type="taxonomic scope" value="Eukaryota"/>
</dbReference>
<comment type="subcellular location">
    <subcellularLocation>
        <location evidence="1">Membrane</location>
        <topology evidence="1">Multi-pass membrane protein</topology>
    </subcellularLocation>
</comment>
<dbReference type="VEuPathDB" id="FungiDB:G647_02337"/>
<sequence>MRNPSQTQVTQQAGLLIRLGKIIWYQSLTTVTSQAAIVEDENLTDNPLRGLTDIAVKADASTFHRNHDLHEIVDVETFVRGALAAKDPDEEAYDSIEGLTPIERQALIRENARDVLRQLRRLSKDFHVVLATCCLAAITQGWDQSSINGANLGWPREFGLNANLADPLAHSHDVWIFGIVNASTYISAAFIGCWLSDPLNEHIYGRRGALFVAGLFSFSTVIGAAYAQSWQALLACRVLLGFGMGAKASVVPILLAESAPRSIRGTLVICWQLFDAFGIFLGNAANLAVFDKWRRMVAAPFIPALLMLLLIPVCTESPRWLLKKGRYQAALLAWMRLHGYPTPILACRDLYFTNVQIQHETIYISRGLHNRAMPLQPANDAVAAHDTYQNEVSLTSYWTRFLQLFKVARIRRAGMAAFVVMIAQQACGVNILAFLSSTIFNDAILGGRRDPSTGSGDTNPSDDPGANEGVQRKALWMSFGFGLANFLFTVFALISIDSKGRRFLLNLSFPNMAWTLLAAGLCFLIPDGDTRVGLIVFFVLLFTLAYSAGEGPVAFIISSEVFPLVNREVGMSFAVFWNLLGAGILALTAPILAYALTHTGLLALFAGLNLVCWAAVFFLVPETTRIGLEDLNKIFEIRTLLHIKYRIEILKWAFRRRENEPRPFHIWAEEQEQQQLGD</sequence>
<keyword evidence="3" id="KW-0813">Transport</keyword>
<feature type="transmembrane region" description="Helical" evidence="7">
    <location>
        <begin position="126"/>
        <end position="142"/>
    </location>
</feature>
<dbReference type="AlphaFoldDB" id="A0A1C1CEY6"/>
<reference evidence="10" key="1">
    <citation type="submission" date="2015-07" db="EMBL/GenBank/DDBJ databases">
        <authorList>
            <person name="Teixeira M.M."/>
            <person name="Souza R.C."/>
            <person name="Almeida L.G."/>
            <person name="Vicente V.A."/>
            <person name="de Hoog S."/>
            <person name="Bocca A.L."/>
            <person name="de Almeida S.R."/>
            <person name="Vasconcelos A.T."/>
            <person name="Felipe M.S."/>
        </authorList>
    </citation>
    <scope>NUCLEOTIDE SEQUENCE [LARGE SCALE GENOMIC DNA]</scope>
    <source>
        <strain evidence="10">KSF</strain>
    </source>
</reference>
<evidence type="ECO:0000256" key="2">
    <source>
        <dbReference type="ARBA" id="ARBA00010992"/>
    </source>
</evidence>
<feature type="transmembrane region" description="Helical" evidence="7">
    <location>
        <begin position="532"/>
        <end position="557"/>
    </location>
</feature>
<feature type="transmembrane region" description="Helical" evidence="7">
    <location>
        <begin position="208"/>
        <end position="226"/>
    </location>
</feature>
<name>A0A1C1CEY6_9EURO</name>
<dbReference type="InterPro" id="IPR005828">
    <property type="entry name" value="MFS_sugar_transport-like"/>
</dbReference>
<evidence type="ECO:0000256" key="1">
    <source>
        <dbReference type="ARBA" id="ARBA00004141"/>
    </source>
</evidence>
<protein>
    <submittedName>
        <fullName evidence="9">Sugar transporter</fullName>
    </submittedName>
</protein>
<feature type="domain" description="Major facilitator superfamily (MFS) profile" evidence="8">
    <location>
        <begin position="129"/>
        <end position="624"/>
    </location>
</feature>
<dbReference type="PANTHER" id="PTHR48020">
    <property type="entry name" value="PROTON MYO-INOSITOL COTRANSPORTER"/>
    <property type="match status" value="1"/>
</dbReference>
<keyword evidence="4 7" id="KW-0812">Transmembrane</keyword>
<dbReference type="GO" id="GO:0015791">
    <property type="term" value="P:polyol transmembrane transport"/>
    <property type="evidence" value="ECO:0007669"/>
    <property type="project" value="UniProtKB-ARBA"/>
</dbReference>
<dbReference type="InterPro" id="IPR003663">
    <property type="entry name" value="Sugar/inositol_transpt"/>
</dbReference>
<keyword evidence="6 7" id="KW-0472">Membrane</keyword>
<dbReference type="InterPro" id="IPR005829">
    <property type="entry name" value="Sugar_transporter_CS"/>
</dbReference>
<dbReference type="Gene3D" id="1.20.1250.20">
    <property type="entry name" value="MFS general substrate transporter like domains"/>
    <property type="match status" value="1"/>
</dbReference>
<keyword evidence="9" id="KW-0762">Sugar transport</keyword>
<accession>A0A1C1CEY6</accession>
<evidence type="ECO:0000256" key="5">
    <source>
        <dbReference type="ARBA" id="ARBA00022989"/>
    </source>
</evidence>
<evidence type="ECO:0000313" key="10">
    <source>
        <dbReference type="Proteomes" id="UP000094526"/>
    </source>
</evidence>
<dbReference type="EMBL" id="LGRB01000014">
    <property type="protein sequence ID" value="OCT47083.1"/>
    <property type="molecule type" value="Genomic_DNA"/>
</dbReference>
<dbReference type="SUPFAM" id="SSF103473">
    <property type="entry name" value="MFS general substrate transporter"/>
    <property type="match status" value="1"/>
</dbReference>
<gene>
    <name evidence="9" type="ORF">CLCR_02281</name>
</gene>
<feature type="transmembrane region" description="Helical" evidence="7">
    <location>
        <begin position="569"/>
        <end position="595"/>
    </location>
</feature>
<dbReference type="Pfam" id="PF00083">
    <property type="entry name" value="Sugar_tr"/>
    <property type="match status" value="1"/>
</dbReference>
<organism evidence="9 10">
    <name type="scientific">Cladophialophora carrionii</name>
    <dbReference type="NCBI Taxonomy" id="86049"/>
    <lineage>
        <taxon>Eukaryota</taxon>
        <taxon>Fungi</taxon>
        <taxon>Dikarya</taxon>
        <taxon>Ascomycota</taxon>
        <taxon>Pezizomycotina</taxon>
        <taxon>Eurotiomycetes</taxon>
        <taxon>Chaetothyriomycetidae</taxon>
        <taxon>Chaetothyriales</taxon>
        <taxon>Herpotrichiellaceae</taxon>
        <taxon>Cladophialophora</taxon>
    </lineage>
</organism>
<evidence type="ECO:0000256" key="7">
    <source>
        <dbReference type="SAM" id="Phobius"/>
    </source>
</evidence>
<evidence type="ECO:0000259" key="8">
    <source>
        <dbReference type="PROSITE" id="PS50850"/>
    </source>
</evidence>